<feature type="compositionally biased region" description="Basic residues" evidence="1">
    <location>
        <begin position="53"/>
        <end position="73"/>
    </location>
</feature>
<dbReference type="InterPro" id="IPR052419">
    <property type="entry name" value="5_3-deoxyribonucleotidase-like"/>
</dbReference>
<dbReference type="AlphaFoldDB" id="A0AAX4JWV2"/>
<dbReference type="SUPFAM" id="SSF56784">
    <property type="entry name" value="HAD-like"/>
    <property type="match status" value="1"/>
</dbReference>
<evidence type="ECO:0000313" key="2">
    <source>
        <dbReference type="EMBL" id="WWC89374.1"/>
    </source>
</evidence>
<dbReference type="RefSeq" id="XP_066076137.1">
    <property type="nucleotide sequence ID" value="XM_066220040.1"/>
</dbReference>
<dbReference type="EMBL" id="CP144102">
    <property type="protein sequence ID" value="WWC89374.1"/>
    <property type="molecule type" value="Genomic_DNA"/>
</dbReference>
<dbReference type="PANTHER" id="PTHR35134:SF2">
    <property type="entry name" value="NUCLEOTIDASE YQFW-RELATED"/>
    <property type="match status" value="1"/>
</dbReference>
<feature type="compositionally biased region" description="Basic and acidic residues" evidence="1">
    <location>
        <begin position="183"/>
        <end position="197"/>
    </location>
</feature>
<feature type="compositionally biased region" description="Polar residues" evidence="1">
    <location>
        <begin position="28"/>
        <end position="44"/>
    </location>
</feature>
<dbReference type="InterPro" id="IPR023214">
    <property type="entry name" value="HAD_sf"/>
</dbReference>
<evidence type="ECO:0000256" key="1">
    <source>
        <dbReference type="SAM" id="MobiDB-lite"/>
    </source>
</evidence>
<protein>
    <recommendedName>
        <fullName evidence="4">Swiss Army Knife RNA repair protein HAD domain-containing protein</fullName>
    </recommendedName>
</protein>
<feature type="compositionally biased region" description="Polar residues" evidence="1">
    <location>
        <begin position="1"/>
        <end position="16"/>
    </location>
</feature>
<dbReference type="Gene3D" id="3.40.50.1000">
    <property type="entry name" value="HAD superfamily/HAD-like"/>
    <property type="match status" value="1"/>
</dbReference>
<feature type="region of interest" description="Disordered" evidence="1">
    <location>
        <begin position="1"/>
        <end position="97"/>
    </location>
</feature>
<reference evidence="2 3" key="1">
    <citation type="submission" date="2024-01" db="EMBL/GenBank/DDBJ databases">
        <title>Comparative genomics of Cryptococcus and Kwoniella reveals pathogenesis evolution and contrasting modes of karyotype evolution via chromosome fusion or intercentromeric recombination.</title>
        <authorList>
            <person name="Coelho M.A."/>
            <person name="David-Palma M."/>
            <person name="Shea T."/>
            <person name="Bowers K."/>
            <person name="McGinley-Smith S."/>
            <person name="Mohammad A.W."/>
            <person name="Gnirke A."/>
            <person name="Yurkov A.M."/>
            <person name="Nowrousian M."/>
            <person name="Sun S."/>
            <person name="Cuomo C.A."/>
            <person name="Heitman J."/>
        </authorList>
    </citation>
    <scope>NUCLEOTIDE SEQUENCE [LARGE SCALE GENOMIC DNA]</scope>
    <source>
        <strain evidence="2 3">CBS 6074</strain>
    </source>
</reference>
<accession>A0AAX4JWV2</accession>
<dbReference type="PANTHER" id="PTHR35134">
    <property type="entry name" value="NUCLEOTIDASE YQFW-RELATED"/>
    <property type="match status" value="1"/>
</dbReference>
<gene>
    <name evidence="2" type="ORF">L201_004297</name>
</gene>
<proteinExistence type="predicted"/>
<organism evidence="2 3">
    <name type="scientific">Kwoniella dendrophila CBS 6074</name>
    <dbReference type="NCBI Taxonomy" id="1295534"/>
    <lineage>
        <taxon>Eukaryota</taxon>
        <taxon>Fungi</taxon>
        <taxon>Dikarya</taxon>
        <taxon>Basidiomycota</taxon>
        <taxon>Agaricomycotina</taxon>
        <taxon>Tremellomycetes</taxon>
        <taxon>Tremellales</taxon>
        <taxon>Cryptococcaceae</taxon>
        <taxon>Kwoniella</taxon>
    </lineage>
</organism>
<feature type="region of interest" description="Disordered" evidence="1">
    <location>
        <begin position="168"/>
        <end position="197"/>
    </location>
</feature>
<sequence>MTHNQQPSIRNDTVPPSSVKAPSRKDSTQMTVTPTYDNTSTNSKGCGDDTLHKHNHHHHHQHMRHHLNHHAVRNRKDSLSEQAPCSPTESSIDTDTPMAVSPDPSIVAVHGSVMTNFPMPRGGKHVTKNDNKICIDIASTPVDNDTRKGSVSKEAEALKGYTGIPSISAINDKQEMDSGQEQGLKKEDNDAERTEKAKPIYKNDRIIAIDFDDVCSENMAAMIQQHNVHFATDLTLDDLQTYVLWQNRGWGTPADVARKVQTLGDLLPLTAPVPGFVEGVKELHELGHPMYIVTSRPKSDKQGIKEWLIKQGITIGSNPDDVIKETYFTGTYDENEDEFEKELNERLKQIWKEGAGKGKGGLGKLKILKQINASLFIDDHHGNLEPIIQSFEMKEYETQNEKPKIECLLFGEYNWNKSKSGLNSPVELMDYDQRKLQNLEIPFQKIEFGQKENCFRVKDWKELVEWVKEWDRQAVRSVCFDS</sequence>
<dbReference type="InterPro" id="IPR036412">
    <property type="entry name" value="HAD-like_sf"/>
</dbReference>
<dbReference type="Proteomes" id="UP001355207">
    <property type="component" value="Chromosome 5"/>
</dbReference>
<feature type="compositionally biased region" description="Polar residues" evidence="1">
    <location>
        <begin position="80"/>
        <end position="94"/>
    </location>
</feature>
<name>A0AAX4JWV2_9TREE</name>
<dbReference type="GeneID" id="91094967"/>
<evidence type="ECO:0000313" key="3">
    <source>
        <dbReference type="Proteomes" id="UP001355207"/>
    </source>
</evidence>
<evidence type="ECO:0008006" key="4">
    <source>
        <dbReference type="Google" id="ProtNLM"/>
    </source>
</evidence>
<keyword evidence="3" id="KW-1185">Reference proteome</keyword>